<dbReference type="EMBL" id="PIEU01000038">
    <property type="protein sequence ID" value="PZL75995.1"/>
    <property type="molecule type" value="Genomic_DNA"/>
</dbReference>
<proteinExistence type="predicted"/>
<dbReference type="AlphaFoldDB" id="A0A2W4BGL7"/>
<evidence type="ECO:0000313" key="2">
    <source>
        <dbReference type="Proteomes" id="UP000249828"/>
    </source>
</evidence>
<protein>
    <submittedName>
        <fullName evidence="1">Uncharacterized protein</fullName>
    </submittedName>
</protein>
<name>A0A2W4BGL7_9ENTE</name>
<comment type="caution">
    <text evidence="1">The sequence shown here is derived from an EMBL/GenBank/DDBJ whole genome shotgun (WGS) entry which is preliminary data.</text>
</comment>
<sequence>MYSTAVVLADSNVQNIVNEVKKNNFSYDDEVKFISLIRNYIESVNKEKQLGHMLDMYEYERKLNEQEVANILELDIETYKK</sequence>
<keyword evidence="2" id="KW-1185">Reference proteome</keyword>
<dbReference type="Proteomes" id="UP000249828">
    <property type="component" value="Unassembled WGS sequence"/>
</dbReference>
<reference evidence="1 2" key="1">
    <citation type="submission" date="2017-11" db="EMBL/GenBank/DDBJ databases">
        <title>Draft genome sequence of Enterococcus plantarum TRW2 strain isolated from lettuce.</title>
        <authorList>
            <person name="Kim E.B."/>
            <person name="Marco M.L."/>
            <person name="Williams T.R."/>
            <person name="You I.H."/>
        </authorList>
    </citation>
    <scope>NUCLEOTIDE SEQUENCE [LARGE SCALE GENOMIC DNA]</scope>
    <source>
        <strain evidence="1 2">TRW2</strain>
    </source>
</reference>
<organism evidence="1 2">
    <name type="scientific">Enterococcus plantarum</name>
    <dbReference type="NCBI Taxonomy" id="1077675"/>
    <lineage>
        <taxon>Bacteria</taxon>
        <taxon>Bacillati</taxon>
        <taxon>Bacillota</taxon>
        <taxon>Bacilli</taxon>
        <taxon>Lactobacillales</taxon>
        <taxon>Enterococcaceae</taxon>
        <taxon>Enterococcus</taxon>
    </lineage>
</organism>
<gene>
    <name evidence="1" type="ORF">CI088_03925</name>
</gene>
<evidence type="ECO:0000313" key="1">
    <source>
        <dbReference type="EMBL" id="PZL75995.1"/>
    </source>
</evidence>
<accession>A0A2W4BGL7</accession>